<reference evidence="2 3" key="1">
    <citation type="submission" date="2016-04" db="EMBL/GenBank/DDBJ databases">
        <title>Complete genome sequence of Thermococcus radiotolerans type strain EJ2.</title>
        <authorList>
            <person name="Oger P.M."/>
        </authorList>
    </citation>
    <scope>NUCLEOTIDE SEQUENCE [LARGE SCALE GENOMIC DNA]</scope>
    <source>
        <strain evidence="2 3">EJ2</strain>
    </source>
</reference>
<feature type="transmembrane region" description="Helical" evidence="1">
    <location>
        <begin position="12"/>
        <end position="31"/>
    </location>
</feature>
<dbReference type="GeneID" id="33327332"/>
<dbReference type="EMBL" id="CP015106">
    <property type="protein sequence ID" value="ASJ13727.1"/>
    <property type="molecule type" value="Genomic_DNA"/>
</dbReference>
<feature type="transmembrane region" description="Helical" evidence="1">
    <location>
        <begin position="76"/>
        <end position="93"/>
    </location>
</feature>
<keyword evidence="1" id="KW-1133">Transmembrane helix</keyword>
<feature type="transmembrane region" description="Helical" evidence="1">
    <location>
        <begin position="130"/>
        <end position="149"/>
    </location>
</feature>
<dbReference type="KEGG" id="trl:A3L10_00755"/>
<gene>
    <name evidence="2" type="ORF">A3L10_00755</name>
</gene>
<dbReference type="Proteomes" id="UP000250085">
    <property type="component" value="Chromosome"/>
</dbReference>
<dbReference type="Pfam" id="PF06197">
    <property type="entry name" value="DUF998"/>
    <property type="match status" value="1"/>
</dbReference>
<name>A0A2Z2MYI3_9EURY</name>
<sequence>MDFSKMSAYISISLPILFIVGLLIVLSRNPWFSFTGNALSDMGSVRNPVNYYFNGFLMVFAVIGFIAAIGALRNGLSYLMPLAMVFLFLVGVFPEEYAPHAPVAVSFYVLALVDITIIGLKLGRNGMSAGYIWSVLAVLAFALMLYLVKARVFKGLAIPELVGAATILAWFVYIGLLQLEVRRNSYRNL</sequence>
<feature type="transmembrane region" description="Helical" evidence="1">
    <location>
        <begin position="105"/>
        <end position="123"/>
    </location>
</feature>
<evidence type="ECO:0000313" key="2">
    <source>
        <dbReference type="EMBL" id="ASJ13727.1"/>
    </source>
</evidence>
<keyword evidence="1" id="KW-0472">Membrane</keyword>
<dbReference type="PANTHER" id="PTHR42241:SF2">
    <property type="entry name" value="HYPOTHETICAL MEMBRANE PROTEIN, CONSERVED, DUF998 FAMILY"/>
    <property type="match status" value="1"/>
</dbReference>
<evidence type="ECO:0008006" key="4">
    <source>
        <dbReference type="Google" id="ProtNLM"/>
    </source>
</evidence>
<organism evidence="2 3">
    <name type="scientific">Thermococcus radiotolerans</name>
    <dbReference type="NCBI Taxonomy" id="187880"/>
    <lineage>
        <taxon>Archaea</taxon>
        <taxon>Methanobacteriati</taxon>
        <taxon>Methanobacteriota</taxon>
        <taxon>Thermococci</taxon>
        <taxon>Thermococcales</taxon>
        <taxon>Thermococcaceae</taxon>
        <taxon>Thermococcus</taxon>
    </lineage>
</organism>
<keyword evidence="1" id="KW-0812">Transmembrane</keyword>
<feature type="transmembrane region" description="Helical" evidence="1">
    <location>
        <begin position="51"/>
        <end position="69"/>
    </location>
</feature>
<dbReference type="AlphaFoldDB" id="A0A2Z2MYI3"/>
<dbReference type="PANTHER" id="PTHR42241">
    <property type="entry name" value="HYPOTHETICAL MEMBRANE PROTEIN, CONSERVED, DUF998 FAMILY"/>
    <property type="match status" value="1"/>
</dbReference>
<keyword evidence="3" id="KW-1185">Reference proteome</keyword>
<dbReference type="RefSeq" id="WP_088865946.1">
    <property type="nucleotide sequence ID" value="NZ_CP015106.1"/>
</dbReference>
<protein>
    <recommendedName>
        <fullName evidence="4">DUF998 domain-containing protein</fullName>
    </recommendedName>
</protein>
<dbReference type="InterPro" id="IPR009339">
    <property type="entry name" value="DUF998"/>
</dbReference>
<dbReference type="OrthoDB" id="103507at2157"/>
<accession>A0A2Z2MYI3</accession>
<feature type="transmembrane region" description="Helical" evidence="1">
    <location>
        <begin position="161"/>
        <end position="179"/>
    </location>
</feature>
<evidence type="ECO:0000256" key="1">
    <source>
        <dbReference type="SAM" id="Phobius"/>
    </source>
</evidence>
<proteinExistence type="predicted"/>
<evidence type="ECO:0000313" key="3">
    <source>
        <dbReference type="Proteomes" id="UP000250085"/>
    </source>
</evidence>